<comment type="similarity">
    <text evidence="2 6">Belongs to the YIP1 family.</text>
</comment>
<dbReference type="AlphaFoldDB" id="A0A3L6L5W1"/>
<comment type="subcellular location">
    <subcellularLocation>
        <location evidence="6">Golgi apparatus membrane</location>
        <topology evidence="6">Multi-pass membrane protein</topology>
    </subcellularLocation>
    <subcellularLocation>
        <location evidence="1">Membrane</location>
        <topology evidence="1">Multi-pass membrane protein</topology>
    </subcellularLocation>
</comment>
<feature type="transmembrane region" description="Helical" evidence="6">
    <location>
        <begin position="229"/>
        <end position="250"/>
    </location>
</feature>
<evidence type="ECO:0000256" key="3">
    <source>
        <dbReference type="ARBA" id="ARBA00022692"/>
    </source>
</evidence>
<keyword evidence="3 6" id="KW-0812">Transmembrane</keyword>
<reference evidence="9 10" key="1">
    <citation type="submission" date="2018-09" db="EMBL/GenBank/DDBJ databases">
        <title>whole genome sequence of T. equiperdum IVM-t1 strain.</title>
        <authorList>
            <person name="Suganuma K."/>
        </authorList>
    </citation>
    <scope>NUCLEOTIDE SEQUENCE [LARGE SCALE GENOMIC DNA]</scope>
    <source>
        <strain evidence="9 10">IVM-t1</strain>
    </source>
</reference>
<dbReference type="PANTHER" id="PTHR12822:SF2">
    <property type="entry name" value="PROTEIN YIPF"/>
    <property type="match status" value="1"/>
</dbReference>
<feature type="region of interest" description="Disordered" evidence="7">
    <location>
        <begin position="1"/>
        <end position="154"/>
    </location>
</feature>
<name>A0A3L6L5W1_9TRYP</name>
<comment type="caution">
    <text evidence="9">The sequence shown here is derived from an EMBL/GenBank/DDBJ whole genome shotgun (WGS) entry which is preliminary data.</text>
</comment>
<evidence type="ECO:0000256" key="1">
    <source>
        <dbReference type="ARBA" id="ARBA00004141"/>
    </source>
</evidence>
<dbReference type="GO" id="GO:0031267">
    <property type="term" value="F:small GTPase binding"/>
    <property type="evidence" value="ECO:0007669"/>
    <property type="project" value="InterPro"/>
</dbReference>
<feature type="compositionally biased region" description="Basic and acidic residues" evidence="7">
    <location>
        <begin position="1"/>
        <end position="14"/>
    </location>
</feature>
<dbReference type="InterPro" id="IPR039765">
    <property type="entry name" value="Yip5/YIPF1/YIPF2"/>
</dbReference>
<evidence type="ECO:0000256" key="4">
    <source>
        <dbReference type="ARBA" id="ARBA00022989"/>
    </source>
</evidence>
<feature type="transmembrane region" description="Helical" evidence="6">
    <location>
        <begin position="333"/>
        <end position="351"/>
    </location>
</feature>
<feature type="compositionally biased region" description="Polar residues" evidence="7">
    <location>
        <begin position="80"/>
        <end position="92"/>
    </location>
</feature>
<protein>
    <recommendedName>
        <fullName evidence="6">Protein YIPF</fullName>
    </recommendedName>
</protein>
<feature type="transmembrane region" description="Helical" evidence="6">
    <location>
        <begin position="271"/>
        <end position="294"/>
    </location>
</feature>
<feature type="compositionally biased region" description="Low complexity" evidence="7">
    <location>
        <begin position="118"/>
        <end position="128"/>
    </location>
</feature>
<organism evidence="9 10">
    <name type="scientific">Trypanosoma brucei equiperdum</name>
    <dbReference type="NCBI Taxonomy" id="630700"/>
    <lineage>
        <taxon>Eukaryota</taxon>
        <taxon>Discoba</taxon>
        <taxon>Euglenozoa</taxon>
        <taxon>Kinetoplastea</taxon>
        <taxon>Metakinetoplastina</taxon>
        <taxon>Trypanosomatida</taxon>
        <taxon>Trypanosomatidae</taxon>
        <taxon>Trypanosoma</taxon>
    </lineage>
</organism>
<evidence type="ECO:0000256" key="5">
    <source>
        <dbReference type="ARBA" id="ARBA00023136"/>
    </source>
</evidence>
<evidence type="ECO:0000256" key="7">
    <source>
        <dbReference type="SAM" id="MobiDB-lite"/>
    </source>
</evidence>
<dbReference type="Pfam" id="PF04893">
    <property type="entry name" value="Yip1"/>
    <property type="match status" value="1"/>
</dbReference>
<dbReference type="PANTHER" id="PTHR12822">
    <property type="entry name" value="PROTEIN YIPF"/>
    <property type="match status" value="1"/>
</dbReference>
<accession>A0A3L6L5W1</accession>
<feature type="transmembrane region" description="Helical" evidence="6">
    <location>
        <begin position="363"/>
        <end position="386"/>
    </location>
</feature>
<sequence>MAASRSDEPFDPFKEFGGSPAPVAAPPTAATPFQPAMAQPTTASYGQPAQPYAPMAQPTAASYGQPAQPYAPMAQPTTASYGQTPQPYAPMSQPSPQPYAQPNQPFAGVTGTYGGQPSGPQMSPSPTGMVPPAGVPGGTYGSQSPPPPLQQQQGGEIFAQPSMKIWTIEFYQQFFDVTTEVVLNRMRDSLIPTMTPDYMKNHTWVAGTGSLADVATDGQDTANAVKPDLYGPFWICTTLWMLLGIVSNIMSRIEYGRNPNHDKKWTYDFTMASIASLVIYLYCFGFSCILWGVMRFKSLPLSLTDTLCLYGYSMFVFIPITILCAIPISFVQWFLVLMGGGLSTAYLLTNFGKLWKAMLPAQWHLGLSGLVAVLHLLITLSFKFYFLNYSF</sequence>
<evidence type="ECO:0000313" key="9">
    <source>
        <dbReference type="EMBL" id="RHW72063.1"/>
    </source>
</evidence>
<keyword evidence="5 6" id="KW-0472">Membrane</keyword>
<evidence type="ECO:0000256" key="6">
    <source>
        <dbReference type="RuleBase" id="RU361264"/>
    </source>
</evidence>
<evidence type="ECO:0000259" key="8">
    <source>
        <dbReference type="Pfam" id="PF04893"/>
    </source>
</evidence>
<feature type="compositionally biased region" description="Low complexity" evidence="7">
    <location>
        <begin position="20"/>
        <end position="79"/>
    </location>
</feature>
<evidence type="ECO:0000256" key="2">
    <source>
        <dbReference type="ARBA" id="ARBA00010596"/>
    </source>
</evidence>
<feature type="transmembrane region" description="Helical" evidence="6">
    <location>
        <begin position="309"/>
        <end position="326"/>
    </location>
</feature>
<gene>
    <name evidence="9" type="ORF">DPX39_060018400</name>
</gene>
<dbReference type="Proteomes" id="UP000266743">
    <property type="component" value="Chromosome 6"/>
</dbReference>
<proteinExistence type="inferred from homology"/>
<dbReference type="InterPro" id="IPR006977">
    <property type="entry name" value="Yip1_dom"/>
</dbReference>
<dbReference type="GO" id="GO:0016192">
    <property type="term" value="P:vesicle-mediated transport"/>
    <property type="evidence" value="ECO:0007669"/>
    <property type="project" value="InterPro"/>
</dbReference>
<feature type="domain" description="Yip1" evidence="8">
    <location>
        <begin position="226"/>
        <end position="379"/>
    </location>
</feature>
<keyword evidence="4 6" id="KW-1133">Transmembrane helix</keyword>
<dbReference type="GO" id="GO:0000139">
    <property type="term" value="C:Golgi membrane"/>
    <property type="evidence" value="ECO:0007669"/>
    <property type="project" value="UniProtKB-SubCell"/>
</dbReference>
<dbReference type="EMBL" id="QSBY01000006">
    <property type="protein sequence ID" value="RHW72063.1"/>
    <property type="molecule type" value="Genomic_DNA"/>
</dbReference>
<evidence type="ECO:0000313" key="10">
    <source>
        <dbReference type="Proteomes" id="UP000266743"/>
    </source>
</evidence>